<accession>A0A0U4BJU1</accession>
<reference evidence="2 3" key="1">
    <citation type="submission" date="2015-12" db="EMBL/GenBank/DDBJ databases">
        <authorList>
            <person name="Shamseldin A."/>
            <person name="Moawad H."/>
            <person name="Abd El-Rahim W.M."/>
            <person name="Sadowsky M.J."/>
        </authorList>
    </citation>
    <scope>NUCLEOTIDE SEQUENCE [LARGE SCALE GENOMIC DNA]</scope>
    <source>
        <strain evidence="2 3">DG5B</strain>
    </source>
</reference>
<dbReference type="SUPFAM" id="SSF63829">
    <property type="entry name" value="Calcium-dependent phosphotriesterase"/>
    <property type="match status" value="1"/>
</dbReference>
<keyword evidence="3" id="KW-1185">Reference proteome</keyword>
<gene>
    <name evidence="2" type="ORF">AUC43_00435</name>
</gene>
<dbReference type="EMBL" id="CP013909">
    <property type="protein sequence ID" value="ALW83703.1"/>
    <property type="molecule type" value="Genomic_DNA"/>
</dbReference>
<proteinExistence type="predicted"/>
<organism evidence="2 3">
    <name type="scientific">Hymenobacter sedentarius</name>
    <dbReference type="NCBI Taxonomy" id="1411621"/>
    <lineage>
        <taxon>Bacteria</taxon>
        <taxon>Pseudomonadati</taxon>
        <taxon>Bacteroidota</taxon>
        <taxon>Cytophagia</taxon>
        <taxon>Cytophagales</taxon>
        <taxon>Hymenobacteraceae</taxon>
        <taxon>Hymenobacter</taxon>
    </lineage>
</organism>
<dbReference type="KEGG" id="hyg:AUC43_00435"/>
<dbReference type="STRING" id="1411621.AUC43_00435"/>
<evidence type="ECO:0008006" key="4">
    <source>
        <dbReference type="Google" id="ProtNLM"/>
    </source>
</evidence>
<feature type="signal peptide" evidence="1">
    <location>
        <begin position="1"/>
        <end position="18"/>
    </location>
</feature>
<evidence type="ECO:0000313" key="3">
    <source>
        <dbReference type="Proteomes" id="UP000059542"/>
    </source>
</evidence>
<dbReference type="RefSeq" id="WP_068188349.1">
    <property type="nucleotide sequence ID" value="NZ_CP013909.1"/>
</dbReference>
<dbReference type="OrthoDB" id="241638at2"/>
<feature type="chain" id="PRO_5006847269" description="SMP-30/Gluconolactonase/LRE-like region domain-containing protein" evidence="1">
    <location>
        <begin position="19"/>
        <end position="271"/>
    </location>
</feature>
<keyword evidence="1" id="KW-0732">Signal</keyword>
<name>A0A0U4BJU1_9BACT</name>
<protein>
    <recommendedName>
        <fullName evidence="4">SMP-30/Gluconolactonase/LRE-like region domain-containing protein</fullName>
    </recommendedName>
</protein>
<dbReference type="AlphaFoldDB" id="A0A0U4BJU1"/>
<dbReference type="InterPro" id="IPR011042">
    <property type="entry name" value="6-blade_b-propeller_TolB-like"/>
</dbReference>
<dbReference type="Proteomes" id="UP000059542">
    <property type="component" value="Chromosome"/>
</dbReference>
<evidence type="ECO:0000313" key="2">
    <source>
        <dbReference type="EMBL" id="ALW83703.1"/>
    </source>
</evidence>
<sequence>MKRFWLLLFLLLPGAAWAHPGWGIVLDRQGNVYYTDLENVWRIDAAGRKTIAVAHVHTHELAFDQAGNLYGEDSRYESGKWRHRLWKRSPTGQISDVRPWTDGFREDYGIVRDTAGATYFLHHVEGQNNQVYQRTPSGQLRRLVPHYTFPYIVNQLAVAPDNSVYVASGGELLRIDTKGNVRTVARHLAPTNGRHALMGIWPDVRGNVYVADLEGRRYLRVRANGKVETLFQSPKPWQPTGIVQAANGSFWVLEYAGAQARVRHITESARQ</sequence>
<dbReference type="Gene3D" id="2.120.10.30">
    <property type="entry name" value="TolB, C-terminal domain"/>
    <property type="match status" value="1"/>
</dbReference>
<evidence type="ECO:0000256" key="1">
    <source>
        <dbReference type="SAM" id="SignalP"/>
    </source>
</evidence>